<reference evidence="2 4" key="3">
    <citation type="submission" date="2023-03" db="EMBL/GenBank/DDBJ databases">
        <title>Agriculturally important microbes genome sequencing.</title>
        <authorList>
            <person name="Dunlap C."/>
        </authorList>
    </citation>
    <scope>NUCLEOTIDE SEQUENCE [LARGE SCALE GENOMIC DNA]</scope>
    <source>
        <strain evidence="2 4">CBP-3203</strain>
    </source>
</reference>
<dbReference type="Proteomes" id="UP001341297">
    <property type="component" value="Unassembled WGS sequence"/>
</dbReference>
<evidence type="ECO:0000313" key="3">
    <source>
        <dbReference type="Proteomes" id="UP000036168"/>
    </source>
</evidence>
<dbReference type="AlphaFoldDB" id="A0A0T6BI34"/>
<accession>A0A0T6BI34</accession>
<sequence>MVEEDWLYVQDPYLDHLIFGSDQKNIRDYFEYITSWVDNHLVDEQEAKFLLTEMVQDLFDIQKDVSFGYRPNVITKIKQKQGFSLIQQAMKAEIMRLYYETQHKLKNENDGQTILLYRGLSLHELDPFYKNPSILKTNTLVSFTTDETKYKREVQVSVEVPIKNVLFYQNLCPFSEREECRCRLGLHIENEVIVMNGIHSFDIKEVTRLDSRSKERREAEARYL</sequence>
<evidence type="ECO:0000313" key="4">
    <source>
        <dbReference type="Proteomes" id="UP001341297"/>
    </source>
</evidence>
<dbReference type="RefSeq" id="WP_057957795.1">
    <property type="nucleotide sequence ID" value="NZ_JARRTL010000027.1"/>
</dbReference>
<dbReference type="EMBL" id="JARRTL010000027">
    <property type="protein sequence ID" value="MEC0487154.1"/>
    <property type="molecule type" value="Genomic_DNA"/>
</dbReference>
<comment type="caution">
    <text evidence="1">The sequence shown here is derived from an EMBL/GenBank/DDBJ whole genome shotgun (WGS) entry which is preliminary data.</text>
</comment>
<reference evidence="1" key="2">
    <citation type="submission" date="2015-10" db="EMBL/GenBank/DDBJ databases">
        <authorList>
            <person name="Gilbert D.G."/>
        </authorList>
    </citation>
    <scope>NUCLEOTIDE SEQUENCE</scope>
    <source>
        <strain evidence="1">GO-13</strain>
    </source>
</reference>
<proteinExistence type="predicted"/>
<dbReference type="Proteomes" id="UP000036168">
    <property type="component" value="Unassembled WGS sequence"/>
</dbReference>
<evidence type="ECO:0000313" key="1">
    <source>
        <dbReference type="EMBL" id="KRT87105.1"/>
    </source>
</evidence>
<keyword evidence="4" id="KW-1185">Reference proteome</keyword>
<gene>
    <name evidence="1" type="ORF">AB447_209055</name>
    <name evidence="2" type="ORF">P8828_20585</name>
</gene>
<reference evidence="1 3" key="1">
    <citation type="journal article" date="2015" name="Int. J. Syst. Evol. Microbiol.">
        <title>Bacillus glycinifermentans sp. nov., isolated from fermented soybean paste.</title>
        <authorList>
            <person name="Kim S.J."/>
            <person name="Dunlap C.A."/>
            <person name="Kwon S.W."/>
            <person name="Rooney A.P."/>
        </authorList>
    </citation>
    <scope>NUCLEOTIDE SEQUENCE [LARGE SCALE GENOMIC DNA]</scope>
    <source>
        <strain evidence="1 3">GO-13</strain>
    </source>
</reference>
<evidence type="ECO:0000313" key="2">
    <source>
        <dbReference type="EMBL" id="MEC0487154.1"/>
    </source>
</evidence>
<dbReference type="EMBL" id="LECW02000082">
    <property type="protein sequence ID" value="KRT87105.1"/>
    <property type="molecule type" value="Genomic_DNA"/>
</dbReference>
<organism evidence="1 3">
    <name type="scientific">Bacillus glycinifermentans</name>
    <dbReference type="NCBI Taxonomy" id="1664069"/>
    <lineage>
        <taxon>Bacteria</taxon>
        <taxon>Bacillati</taxon>
        <taxon>Bacillota</taxon>
        <taxon>Bacilli</taxon>
        <taxon>Bacillales</taxon>
        <taxon>Bacillaceae</taxon>
        <taxon>Bacillus</taxon>
    </lineage>
</organism>
<name>A0A0T6BI34_9BACI</name>
<protein>
    <submittedName>
        <fullName evidence="1">Uncharacterized protein</fullName>
    </submittedName>
</protein>